<feature type="region of interest" description="Disordered" evidence="1">
    <location>
        <begin position="337"/>
        <end position="376"/>
    </location>
</feature>
<dbReference type="VEuPathDB" id="TriTrypDB:LPAL13_350048600"/>
<feature type="compositionally biased region" description="Acidic residues" evidence="1">
    <location>
        <begin position="942"/>
        <end position="958"/>
    </location>
</feature>
<reference evidence="2 3" key="1">
    <citation type="journal article" date="2015" name="Sci. Rep.">
        <title>The genome of Leishmania panamensis: insights into genomics of the L. (Viannia) subgenus.</title>
        <authorList>
            <person name="Llanes A."/>
            <person name="Restrepo C.M."/>
            <person name="Vecchio G.D."/>
            <person name="Anguizola F.J."/>
            <person name="Lleonart R."/>
        </authorList>
    </citation>
    <scope>NUCLEOTIDE SEQUENCE [LARGE SCALE GENOMIC DNA]</scope>
    <source>
        <strain evidence="2 3">MHOM/PA/94/PSC-1</strain>
    </source>
</reference>
<dbReference type="eggNOG" id="ENOG502SIBS">
    <property type="taxonomic scope" value="Eukaryota"/>
</dbReference>
<gene>
    <name evidence="2" type="ORF">LPMP_354060</name>
</gene>
<keyword evidence="3" id="KW-1185">Reference proteome</keyword>
<feature type="region of interest" description="Disordered" evidence="1">
    <location>
        <begin position="934"/>
        <end position="985"/>
    </location>
</feature>
<dbReference type="GeneID" id="22579434"/>
<dbReference type="EMBL" id="CP009404">
    <property type="protein sequence ID" value="AIO02541.1"/>
    <property type="molecule type" value="Genomic_DNA"/>
</dbReference>
<protein>
    <submittedName>
        <fullName evidence="2">Uncharacterized protein</fullName>
    </submittedName>
</protein>
<name>A0A088S2U8_LEIPA</name>
<feature type="region of interest" description="Disordered" evidence="1">
    <location>
        <begin position="448"/>
        <end position="468"/>
    </location>
</feature>
<dbReference type="KEGG" id="lpan:LPMP_354060"/>
<feature type="compositionally biased region" description="Basic residues" evidence="1">
    <location>
        <begin position="49"/>
        <end position="58"/>
    </location>
</feature>
<feature type="region of interest" description="Disordered" evidence="1">
    <location>
        <begin position="485"/>
        <end position="527"/>
    </location>
</feature>
<dbReference type="AlphaFoldDB" id="A0A088S2U8"/>
<evidence type="ECO:0000256" key="1">
    <source>
        <dbReference type="SAM" id="MobiDB-lite"/>
    </source>
</evidence>
<dbReference type="VEuPathDB" id="TriTrypDB:LPMP_354060"/>
<evidence type="ECO:0000313" key="3">
    <source>
        <dbReference type="Proteomes" id="UP000063063"/>
    </source>
</evidence>
<feature type="region of interest" description="Disordered" evidence="1">
    <location>
        <begin position="1"/>
        <end position="90"/>
    </location>
</feature>
<proteinExistence type="predicted"/>
<dbReference type="RefSeq" id="XP_010703341.1">
    <property type="nucleotide sequence ID" value="XM_010705039.1"/>
</dbReference>
<dbReference type="OrthoDB" id="266361at2759"/>
<organism evidence="2 3">
    <name type="scientific">Leishmania panamensis</name>
    <dbReference type="NCBI Taxonomy" id="5679"/>
    <lineage>
        <taxon>Eukaryota</taxon>
        <taxon>Discoba</taxon>
        <taxon>Euglenozoa</taxon>
        <taxon>Kinetoplastea</taxon>
        <taxon>Metakinetoplastina</taxon>
        <taxon>Trypanosomatida</taxon>
        <taxon>Trypanosomatidae</taxon>
        <taxon>Leishmaniinae</taxon>
        <taxon>Leishmania</taxon>
        <taxon>Leishmania guyanensis species complex</taxon>
    </lineage>
</organism>
<feature type="compositionally biased region" description="Low complexity" evidence="1">
    <location>
        <begin position="963"/>
        <end position="984"/>
    </location>
</feature>
<accession>A0A088S2U8</accession>
<dbReference type="Proteomes" id="UP000063063">
    <property type="component" value="Chromosome 35"/>
</dbReference>
<feature type="compositionally biased region" description="Polar residues" evidence="1">
    <location>
        <begin position="11"/>
        <end position="20"/>
    </location>
</feature>
<evidence type="ECO:0000313" key="2">
    <source>
        <dbReference type="EMBL" id="AIO02541.1"/>
    </source>
</evidence>
<sequence length="1017" mass="107098">MPRNLYRIPVKQQSNMSAASKATPAPVDDAREENHELASLPSTSVLPIRAKHRGRGRPRTYPSNTSSAHSLHPHLALAEPGSGDHEETPTATALVPAVSNLTSTAAAIVDSATAMNHLEVIEGAETFGAAAAASAELLLQMPLAPLPGSFSSSGTIKAQSLVTTTPVDTVQGEQEAGTISSLPPSHSTTRGVATVPASMAAEKVDCATLGAQPLLPSMAACMAACFGWRLKRCCVGEGAQIMFALQHRTVPVVHVTIESTRGSFMQECGVSGETDDSAIRVNGTLMSLTQCAAYLQELTHALFTLSDISHCGPPTDHVPAEEQRNNEVIGDGGLVPSSTAPTPHLFTPNAEAKFAERRGKKRTRSRSSLPGAHSTASVLRTAELVSGATVLSLAEASATVERGDAEASKEESKPYLLPLKSSNVTLPPAPLTTPLPASLAATDVKVKTEPSLLETSPRISESENDGDTQSLSALAALVAAMECGEPSTSLPRAPPALRTNAGKFSAPPKRDLSSTNKGTASREPRASSTVFAFPTMRQRRTLVFPHIACAAAGLASAITGAHHVPPASPTPPHVALGTATFTMPFAFHHASAAPLSASATPEELDMVSCTNDSKGGYRSVWCDSAGWSTDSSRLWLAHTHAVSRAFACMPVPCYSVPATMKVSEPLGGEGANEQRTSTAASASSLVPLMGSAAAAAFVRMTLRWRWRKRSSMGTAMEDSLRMAIGSGHLRGDALEAGVQALQASEAEQHRYNGVDVDVGEDGSDLGPLCRRTAPDVGQVGHGAVQQQTLSFPACPPRALLPVSGRAIVEAQHRIAEAEEEKGGEEAAQGPRYVACAGGIPFADRIVIDHTYSTRGSYVMAPPVMAEGATATPCRRLMLQRNPQEDLHYHVYKRVMPTDMRLAVEAEETLTIGSGNIAPPPVVDDELSPTYNLRRRFGRGAGDDNEDDEERDDRGDDADEGKAYDSSSASRAAPRAPGATAVADARGGVLSTDIDYVLRYRPSIRRIPMPDVESRYGP</sequence>